<dbReference type="Proteomes" id="UP001232063">
    <property type="component" value="Unassembled WGS sequence"/>
</dbReference>
<name>A0AAE3UEP8_9BACT</name>
<organism evidence="1 2">
    <name type="scientific">Xanthocytophaga agilis</name>
    <dbReference type="NCBI Taxonomy" id="3048010"/>
    <lineage>
        <taxon>Bacteria</taxon>
        <taxon>Pseudomonadati</taxon>
        <taxon>Bacteroidota</taxon>
        <taxon>Cytophagia</taxon>
        <taxon>Cytophagales</taxon>
        <taxon>Rhodocytophagaceae</taxon>
        <taxon>Xanthocytophaga</taxon>
    </lineage>
</organism>
<sequence>MAFTRQQLEQTANQVHHQIQTYPYTSDQTKQYHYPVLDEGV</sequence>
<reference evidence="1" key="1">
    <citation type="submission" date="2023-05" db="EMBL/GenBank/DDBJ databases">
        <authorList>
            <person name="Zhang X."/>
        </authorList>
    </citation>
    <scope>NUCLEOTIDE SEQUENCE</scope>
    <source>
        <strain evidence="1">BD1B2-1</strain>
    </source>
</reference>
<evidence type="ECO:0000313" key="1">
    <source>
        <dbReference type="EMBL" id="MDJ1501571.1"/>
    </source>
</evidence>
<gene>
    <name evidence="1" type="ORF">QNI22_12970</name>
</gene>
<keyword evidence="2" id="KW-1185">Reference proteome</keyword>
<dbReference type="EMBL" id="JASJOU010000003">
    <property type="protein sequence ID" value="MDJ1501571.1"/>
    <property type="molecule type" value="Genomic_DNA"/>
</dbReference>
<dbReference type="AlphaFoldDB" id="A0AAE3UEP8"/>
<proteinExistence type="predicted"/>
<comment type="caution">
    <text evidence="1">The sequence shown here is derived from an EMBL/GenBank/DDBJ whole genome shotgun (WGS) entry which is preliminary data.</text>
</comment>
<dbReference type="RefSeq" id="WP_314511064.1">
    <property type="nucleotide sequence ID" value="NZ_JASJOU010000003.1"/>
</dbReference>
<protein>
    <submittedName>
        <fullName evidence="1">Uncharacterized protein</fullName>
    </submittedName>
</protein>
<evidence type="ECO:0000313" key="2">
    <source>
        <dbReference type="Proteomes" id="UP001232063"/>
    </source>
</evidence>
<accession>A0AAE3UEP8</accession>